<dbReference type="InterPro" id="IPR019533">
    <property type="entry name" value="Peptidase_S26"/>
</dbReference>
<organism evidence="8">
    <name type="scientific">Candidatus Moduliflexus flocculans</name>
    <dbReference type="NCBI Taxonomy" id="1499966"/>
    <lineage>
        <taxon>Bacteria</taxon>
        <taxon>Candidatus Moduliflexota</taxon>
        <taxon>Candidatus Moduliflexia</taxon>
        <taxon>Candidatus Moduliflexales</taxon>
        <taxon>Candidatus Moduliflexaceae</taxon>
    </lineage>
</organism>
<dbReference type="Proteomes" id="UP000030700">
    <property type="component" value="Unassembled WGS sequence"/>
</dbReference>
<dbReference type="PRINTS" id="PR00727">
    <property type="entry name" value="LEADERPTASE"/>
</dbReference>
<dbReference type="Pfam" id="PF10502">
    <property type="entry name" value="Peptidase_S26"/>
    <property type="match status" value="1"/>
</dbReference>
<dbReference type="GO" id="GO:0009003">
    <property type="term" value="F:signal peptidase activity"/>
    <property type="evidence" value="ECO:0007669"/>
    <property type="project" value="UniProtKB-EC"/>
</dbReference>
<dbReference type="AlphaFoldDB" id="A0A081BLT9"/>
<dbReference type="HOGENOM" id="CLU_028723_5_1_0"/>
<dbReference type="EC" id="3.4.21.89" evidence="3 6"/>
<evidence type="ECO:0000313" key="9">
    <source>
        <dbReference type="Proteomes" id="UP000030700"/>
    </source>
</evidence>
<dbReference type="GO" id="GO:0016020">
    <property type="term" value="C:membrane"/>
    <property type="evidence" value="ECO:0007669"/>
    <property type="project" value="UniProtKB-SubCell"/>
</dbReference>
<dbReference type="GO" id="GO:0004252">
    <property type="term" value="F:serine-type endopeptidase activity"/>
    <property type="evidence" value="ECO:0007669"/>
    <property type="project" value="InterPro"/>
</dbReference>
<comment type="similarity">
    <text evidence="2 6">Belongs to the peptidase S26 family.</text>
</comment>
<feature type="active site" evidence="5">
    <location>
        <position position="54"/>
    </location>
</feature>
<dbReference type="GO" id="GO:0006465">
    <property type="term" value="P:signal peptide processing"/>
    <property type="evidence" value="ECO:0007669"/>
    <property type="project" value="InterPro"/>
</dbReference>
<feature type="active site" evidence="5">
    <location>
        <position position="100"/>
    </location>
</feature>
<comment type="catalytic activity">
    <reaction evidence="1 6">
        <text>Cleavage of hydrophobic, N-terminal signal or leader sequences from secreted and periplasmic proteins.</text>
        <dbReference type="EC" id="3.4.21.89"/>
    </reaction>
</comment>
<keyword evidence="6" id="KW-0472">Membrane</keyword>
<comment type="subcellular location">
    <subcellularLocation>
        <location evidence="6">Membrane</location>
        <topology evidence="6">Single-pass type II membrane protein</topology>
    </subcellularLocation>
</comment>
<evidence type="ECO:0000313" key="8">
    <source>
        <dbReference type="EMBL" id="GAK51355.1"/>
    </source>
</evidence>
<dbReference type="PANTHER" id="PTHR43390:SF1">
    <property type="entry name" value="CHLOROPLAST PROCESSING PEPTIDASE"/>
    <property type="match status" value="1"/>
</dbReference>
<dbReference type="EMBL" id="DF820457">
    <property type="protein sequence ID" value="GAK51355.1"/>
    <property type="molecule type" value="Genomic_DNA"/>
</dbReference>
<evidence type="ECO:0000256" key="6">
    <source>
        <dbReference type="RuleBase" id="RU362042"/>
    </source>
</evidence>
<evidence type="ECO:0000256" key="3">
    <source>
        <dbReference type="ARBA" id="ARBA00013208"/>
    </source>
</evidence>
<evidence type="ECO:0000256" key="4">
    <source>
        <dbReference type="ARBA" id="ARBA00022801"/>
    </source>
</evidence>
<dbReference type="InterPro" id="IPR036286">
    <property type="entry name" value="LexA/Signal_pep-like_sf"/>
</dbReference>
<evidence type="ECO:0000259" key="7">
    <source>
        <dbReference type="Pfam" id="PF10502"/>
    </source>
</evidence>
<dbReference type="Gene3D" id="2.10.109.10">
    <property type="entry name" value="Umud Fragment, subunit A"/>
    <property type="match status" value="2"/>
</dbReference>
<keyword evidence="9" id="KW-1185">Reference proteome</keyword>
<keyword evidence="6" id="KW-0645">Protease</keyword>
<dbReference type="PROSITE" id="PS00761">
    <property type="entry name" value="SPASE_I_3"/>
    <property type="match status" value="1"/>
</dbReference>
<dbReference type="CDD" id="cd06530">
    <property type="entry name" value="S26_SPase_I"/>
    <property type="match status" value="1"/>
</dbReference>
<keyword evidence="6" id="KW-0812">Transmembrane</keyword>
<reference evidence="8" key="1">
    <citation type="journal article" date="2015" name="PeerJ">
        <title>First genomic representation of candidate bacterial phylum KSB3 points to enhanced environmental sensing as a trigger of wastewater bulking.</title>
        <authorList>
            <person name="Sekiguchi Y."/>
            <person name="Ohashi A."/>
            <person name="Parks D.H."/>
            <person name="Yamauchi T."/>
            <person name="Tyson G.W."/>
            <person name="Hugenholtz P."/>
        </authorList>
    </citation>
    <scope>NUCLEOTIDE SEQUENCE [LARGE SCALE GENOMIC DNA]</scope>
</reference>
<dbReference type="NCBIfam" id="TIGR02227">
    <property type="entry name" value="sigpep_I_bact"/>
    <property type="match status" value="1"/>
</dbReference>
<evidence type="ECO:0000256" key="1">
    <source>
        <dbReference type="ARBA" id="ARBA00000677"/>
    </source>
</evidence>
<accession>A0A081BLT9</accession>
<dbReference type="STRING" id="1499966.U14_02598"/>
<feature type="domain" description="Peptidase S26" evidence="7">
    <location>
        <begin position="24"/>
        <end position="179"/>
    </location>
</feature>
<dbReference type="InterPro" id="IPR000223">
    <property type="entry name" value="Pept_S26A_signal_pept_1"/>
</dbReference>
<protein>
    <recommendedName>
        <fullName evidence="3 6">Signal peptidase I</fullName>
        <ecNumber evidence="3 6">3.4.21.89</ecNumber>
    </recommendedName>
</protein>
<gene>
    <name evidence="8" type="ORF">U14_02598</name>
</gene>
<sequence length="188" mass="21195">MDVTEQEQISEEESSLTDYKGILYDWGKTILLSIVIAFAVRVTVVGAYYVPTGSMRPTIGIGDRLLGWKFVYYFREPHVGEIVVFKPPKEAQADVPRFVKRVVAVAGDVVEVKEGALYVNGNRQNEPYASTPYYYMPPMTVPQGHLFVLGDNRNNSADGHVWGFLPEDNVEAKIAFRFWPLFRAGTVK</sequence>
<evidence type="ECO:0000256" key="5">
    <source>
        <dbReference type="PIRSR" id="PIRSR600223-1"/>
    </source>
</evidence>
<keyword evidence="6" id="KW-1133">Transmembrane helix</keyword>
<proteinExistence type="inferred from homology"/>
<dbReference type="InterPro" id="IPR019758">
    <property type="entry name" value="Pept_S26A_signal_pept_1_CS"/>
</dbReference>
<dbReference type="PANTHER" id="PTHR43390">
    <property type="entry name" value="SIGNAL PEPTIDASE I"/>
    <property type="match status" value="1"/>
</dbReference>
<name>A0A081BLT9_9BACT</name>
<evidence type="ECO:0000256" key="2">
    <source>
        <dbReference type="ARBA" id="ARBA00009370"/>
    </source>
</evidence>
<dbReference type="SUPFAM" id="SSF51306">
    <property type="entry name" value="LexA/Signal peptidase"/>
    <property type="match status" value="1"/>
</dbReference>
<feature type="transmembrane region" description="Helical" evidence="6">
    <location>
        <begin position="30"/>
        <end position="50"/>
    </location>
</feature>
<keyword evidence="4 6" id="KW-0378">Hydrolase</keyword>